<sequence>MVHHTIVALEAIHSPLPEFKLPEPHTHTLTSYLRTSREDLHDRIRDATIIINVVHPLDSVALSEEITPHLQLIAVMGSGYDSVDLETCRRRGIRVTNCPHANVHTVAEHVIGMYFAARRRTVIMHERTMGTLGSGTEWKERATLAQYMRVRGDAPLNCEDEILGIVGYGAIGKRIALLAGALGMKVIVAGRKGEEAATEDRVSFADVLQKATVLVLCCPRTPETVNLMSDPEFKAMRPDALLINVSRGGIVDEAALLTALKTEQIAGAAADVFLKEPGEAGRYASSPLLGSEAQGLNITVSPHVAWFGEKTMANYQRILRENIEGWVAGKEQNIVA</sequence>
<evidence type="ECO:0000259" key="5">
    <source>
        <dbReference type="Pfam" id="PF00389"/>
    </source>
</evidence>
<protein>
    <recommendedName>
        <fullName evidence="9">D-isomer specific 2-hydroxyacid dehydrogenase NAD-binding domain-containing protein</fullName>
    </recommendedName>
</protein>
<feature type="domain" description="D-isomer specific 2-hydroxyacid dehydrogenase catalytic" evidence="5">
    <location>
        <begin position="28"/>
        <end position="331"/>
    </location>
</feature>
<feature type="domain" description="D-isomer specific 2-hydroxyacid dehydrogenase NAD-binding" evidence="6">
    <location>
        <begin position="157"/>
        <end position="305"/>
    </location>
</feature>
<keyword evidence="2 4" id="KW-0560">Oxidoreductase</keyword>
<dbReference type="OrthoDB" id="298012at2759"/>
<dbReference type="PANTHER" id="PTHR43761">
    <property type="entry name" value="D-ISOMER SPECIFIC 2-HYDROXYACID DEHYDROGENASE FAMILY PROTEIN (AFU_ORTHOLOGUE AFUA_1G13630)"/>
    <property type="match status" value="1"/>
</dbReference>
<proteinExistence type="inferred from homology"/>
<dbReference type="SUPFAM" id="SSF52283">
    <property type="entry name" value="Formate/glycerate dehydrogenase catalytic domain-like"/>
    <property type="match status" value="1"/>
</dbReference>
<keyword evidence="3" id="KW-0520">NAD</keyword>
<dbReference type="Proteomes" id="UP000799438">
    <property type="component" value="Unassembled WGS sequence"/>
</dbReference>
<keyword evidence="8" id="KW-1185">Reference proteome</keyword>
<evidence type="ECO:0000313" key="7">
    <source>
        <dbReference type="EMBL" id="KAF2143969.1"/>
    </source>
</evidence>
<evidence type="ECO:0000256" key="3">
    <source>
        <dbReference type="ARBA" id="ARBA00023027"/>
    </source>
</evidence>
<evidence type="ECO:0000256" key="1">
    <source>
        <dbReference type="ARBA" id="ARBA00005854"/>
    </source>
</evidence>
<reference evidence="7" key="1">
    <citation type="journal article" date="2020" name="Stud. Mycol.">
        <title>101 Dothideomycetes genomes: a test case for predicting lifestyles and emergence of pathogens.</title>
        <authorList>
            <person name="Haridas S."/>
            <person name="Albert R."/>
            <person name="Binder M."/>
            <person name="Bloem J."/>
            <person name="Labutti K."/>
            <person name="Salamov A."/>
            <person name="Andreopoulos B."/>
            <person name="Baker S."/>
            <person name="Barry K."/>
            <person name="Bills G."/>
            <person name="Bluhm B."/>
            <person name="Cannon C."/>
            <person name="Castanera R."/>
            <person name="Culley D."/>
            <person name="Daum C."/>
            <person name="Ezra D."/>
            <person name="Gonzalez J."/>
            <person name="Henrissat B."/>
            <person name="Kuo A."/>
            <person name="Liang C."/>
            <person name="Lipzen A."/>
            <person name="Lutzoni F."/>
            <person name="Magnuson J."/>
            <person name="Mondo S."/>
            <person name="Nolan M."/>
            <person name="Ohm R."/>
            <person name="Pangilinan J."/>
            <person name="Park H.-J."/>
            <person name="Ramirez L."/>
            <person name="Alfaro M."/>
            <person name="Sun H."/>
            <person name="Tritt A."/>
            <person name="Yoshinaga Y."/>
            <person name="Zwiers L.-H."/>
            <person name="Turgeon B."/>
            <person name="Goodwin S."/>
            <person name="Spatafora J."/>
            <person name="Crous P."/>
            <person name="Grigoriev I."/>
        </authorList>
    </citation>
    <scope>NUCLEOTIDE SEQUENCE</scope>
    <source>
        <strain evidence="7">CBS 121167</strain>
    </source>
</reference>
<dbReference type="InterPro" id="IPR036291">
    <property type="entry name" value="NAD(P)-bd_dom_sf"/>
</dbReference>
<dbReference type="CDD" id="cd05198">
    <property type="entry name" value="formate_dh_like"/>
    <property type="match status" value="1"/>
</dbReference>
<dbReference type="GeneID" id="54299392"/>
<name>A0A6A6BIL9_9PEZI</name>
<gene>
    <name evidence="7" type="ORF">K452DRAFT_296238</name>
</gene>
<dbReference type="Pfam" id="PF00389">
    <property type="entry name" value="2-Hacid_dh"/>
    <property type="match status" value="1"/>
</dbReference>
<evidence type="ECO:0000259" key="6">
    <source>
        <dbReference type="Pfam" id="PF02826"/>
    </source>
</evidence>
<dbReference type="PANTHER" id="PTHR43761:SF1">
    <property type="entry name" value="D-ISOMER SPECIFIC 2-HYDROXYACID DEHYDROGENASE CATALYTIC DOMAIN-CONTAINING PROTEIN-RELATED"/>
    <property type="match status" value="1"/>
</dbReference>
<evidence type="ECO:0008006" key="9">
    <source>
        <dbReference type="Google" id="ProtNLM"/>
    </source>
</evidence>
<dbReference type="InterPro" id="IPR050418">
    <property type="entry name" value="D-iso_2-hydroxyacid_DH_PdxB"/>
</dbReference>
<dbReference type="InterPro" id="IPR029753">
    <property type="entry name" value="D-isomer_DH_CS"/>
</dbReference>
<dbReference type="GO" id="GO:0016616">
    <property type="term" value="F:oxidoreductase activity, acting on the CH-OH group of donors, NAD or NADP as acceptor"/>
    <property type="evidence" value="ECO:0007669"/>
    <property type="project" value="InterPro"/>
</dbReference>
<accession>A0A6A6BIL9</accession>
<dbReference type="InterPro" id="IPR006140">
    <property type="entry name" value="D-isomer_DH_NAD-bd"/>
</dbReference>
<dbReference type="InterPro" id="IPR006139">
    <property type="entry name" value="D-isomer_2_OHA_DH_cat_dom"/>
</dbReference>
<evidence type="ECO:0000256" key="4">
    <source>
        <dbReference type="RuleBase" id="RU003719"/>
    </source>
</evidence>
<comment type="similarity">
    <text evidence="1 4">Belongs to the D-isomer specific 2-hydroxyacid dehydrogenase family.</text>
</comment>
<dbReference type="Gene3D" id="3.40.50.720">
    <property type="entry name" value="NAD(P)-binding Rossmann-like Domain"/>
    <property type="match status" value="2"/>
</dbReference>
<evidence type="ECO:0000313" key="8">
    <source>
        <dbReference type="Proteomes" id="UP000799438"/>
    </source>
</evidence>
<dbReference type="GO" id="GO:0051287">
    <property type="term" value="F:NAD binding"/>
    <property type="evidence" value="ECO:0007669"/>
    <property type="project" value="InterPro"/>
</dbReference>
<evidence type="ECO:0000256" key="2">
    <source>
        <dbReference type="ARBA" id="ARBA00023002"/>
    </source>
</evidence>
<dbReference type="SUPFAM" id="SSF51735">
    <property type="entry name" value="NAD(P)-binding Rossmann-fold domains"/>
    <property type="match status" value="1"/>
</dbReference>
<dbReference type="AlphaFoldDB" id="A0A6A6BIL9"/>
<dbReference type="EMBL" id="ML995480">
    <property type="protein sequence ID" value="KAF2143969.1"/>
    <property type="molecule type" value="Genomic_DNA"/>
</dbReference>
<dbReference type="PROSITE" id="PS00671">
    <property type="entry name" value="D_2_HYDROXYACID_DH_3"/>
    <property type="match status" value="1"/>
</dbReference>
<organism evidence="7 8">
    <name type="scientific">Aplosporella prunicola CBS 121167</name>
    <dbReference type="NCBI Taxonomy" id="1176127"/>
    <lineage>
        <taxon>Eukaryota</taxon>
        <taxon>Fungi</taxon>
        <taxon>Dikarya</taxon>
        <taxon>Ascomycota</taxon>
        <taxon>Pezizomycotina</taxon>
        <taxon>Dothideomycetes</taxon>
        <taxon>Dothideomycetes incertae sedis</taxon>
        <taxon>Botryosphaeriales</taxon>
        <taxon>Aplosporellaceae</taxon>
        <taxon>Aplosporella</taxon>
    </lineage>
</organism>
<dbReference type="RefSeq" id="XP_033399681.1">
    <property type="nucleotide sequence ID" value="XM_033541895.1"/>
</dbReference>
<dbReference type="Pfam" id="PF02826">
    <property type="entry name" value="2-Hacid_dh_C"/>
    <property type="match status" value="1"/>
</dbReference>